<evidence type="ECO:0000313" key="2">
    <source>
        <dbReference type="Proteomes" id="UP000789860"/>
    </source>
</evidence>
<reference evidence="1" key="1">
    <citation type="submission" date="2021-06" db="EMBL/GenBank/DDBJ databases">
        <authorList>
            <person name="Kallberg Y."/>
            <person name="Tangrot J."/>
            <person name="Rosling A."/>
        </authorList>
    </citation>
    <scope>NUCLEOTIDE SEQUENCE</scope>
    <source>
        <strain evidence="1">AU212A</strain>
    </source>
</reference>
<accession>A0ACA9LJV1</accession>
<proteinExistence type="predicted"/>
<gene>
    <name evidence="1" type="ORF">SCALOS_LOCUS4624</name>
</gene>
<name>A0ACA9LJV1_9GLOM</name>
<feature type="non-terminal residue" evidence="1">
    <location>
        <position position="1"/>
    </location>
</feature>
<keyword evidence="2" id="KW-1185">Reference proteome</keyword>
<evidence type="ECO:0000313" key="1">
    <source>
        <dbReference type="EMBL" id="CAG8535413.1"/>
    </source>
</evidence>
<dbReference type="Proteomes" id="UP000789860">
    <property type="component" value="Unassembled WGS sequence"/>
</dbReference>
<comment type="caution">
    <text evidence="1">The sequence shown here is derived from an EMBL/GenBank/DDBJ whole genome shotgun (WGS) entry which is preliminary data.</text>
</comment>
<sequence length="182" mass="20811">RKQYSQEEIFTLWDIQYKNNKNQNGEEFTFELFEQLLKHLIDKSNLKICMDSLDSSGMPTNIANSKLVHLEVLSNFIEVVCHPASQKVISSKVMPIGNCKEVVCLGDAVSKDDENEKALREGMDNKDVKKWKMKKTDTNSGVNGDNEREDESKSDTVKKQKTKKDESSETSKEGNKKKDMKK</sequence>
<organism evidence="1 2">
    <name type="scientific">Scutellospora calospora</name>
    <dbReference type="NCBI Taxonomy" id="85575"/>
    <lineage>
        <taxon>Eukaryota</taxon>
        <taxon>Fungi</taxon>
        <taxon>Fungi incertae sedis</taxon>
        <taxon>Mucoromycota</taxon>
        <taxon>Glomeromycotina</taxon>
        <taxon>Glomeromycetes</taxon>
        <taxon>Diversisporales</taxon>
        <taxon>Gigasporaceae</taxon>
        <taxon>Scutellospora</taxon>
    </lineage>
</organism>
<dbReference type="EMBL" id="CAJVPM010006479">
    <property type="protein sequence ID" value="CAG8535413.1"/>
    <property type="molecule type" value="Genomic_DNA"/>
</dbReference>
<protein>
    <submittedName>
        <fullName evidence="1">6538_t:CDS:1</fullName>
    </submittedName>
</protein>